<feature type="region of interest" description="Disordered" evidence="1">
    <location>
        <begin position="379"/>
        <end position="428"/>
    </location>
</feature>
<feature type="region of interest" description="Disordered" evidence="1">
    <location>
        <begin position="1"/>
        <end position="58"/>
    </location>
</feature>
<gene>
    <name evidence="2" type="ORF">SCF082_LOCUS8629</name>
</gene>
<protein>
    <submittedName>
        <fullName evidence="2">Uncharacterized protein</fullName>
    </submittedName>
</protein>
<keyword evidence="3" id="KW-1185">Reference proteome</keyword>
<reference evidence="2 3" key="1">
    <citation type="submission" date="2024-02" db="EMBL/GenBank/DDBJ databases">
        <authorList>
            <person name="Chen Y."/>
            <person name="Shah S."/>
            <person name="Dougan E. K."/>
            <person name="Thang M."/>
            <person name="Chan C."/>
        </authorList>
    </citation>
    <scope>NUCLEOTIDE SEQUENCE [LARGE SCALE GENOMIC DNA]</scope>
</reference>
<dbReference type="EMBL" id="CAXAMM010004958">
    <property type="protein sequence ID" value="CAK9005510.1"/>
    <property type="molecule type" value="Genomic_DNA"/>
</dbReference>
<sequence length="428" mass="46783">RLAWPAGAHGREGPGARTAGLGAEARRGTAAARGGRRPARRADGAARGGPGAGRRAGVFGRHRAPTAGVLGCAAAGACGGVLDEAGGFTGNDLRSTTGGPASRFEVQASLENLESQRMDDLVGELEQKVLKKALSEIRGELAAAVNSEAQKLRQDAQRQRSDEVYCQSLRLHALEERFSVLDQPSAVGCGARSEVRWVEKRPERITTARHDESDVHLVQGFSSEQREEFQVSSARAPIPHGDHLGEFVDPKDAKTAETLRLNEKFQLNESNSEAEWVDPISNGVRSEMLKMKKAWKGHKELEEFFRRKSDASAADLADLDQRFTLVEERLRLYDEKMPGAARGATEVAEASLCQLEDVLQEVDVMKRCLEELAQRFGQARLPPEASSQLPPQLAATSECRARRSPPRPRPKAPTCRVPNDRPRQWPAL</sequence>
<proteinExistence type="predicted"/>
<feature type="non-terminal residue" evidence="2">
    <location>
        <position position="1"/>
    </location>
</feature>
<comment type="caution">
    <text evidence="2">The sequence shown here is derived from an EMBL/GenBank/DDBJ whole genome shotgun (WGS) entry which is preliminary data.</text>
</comment>
<accession>A0ABP0ITV2</accession>
<evidence type="ECO:0000313" key="3">
    <source>
        <dbReference type="Proteomes" id="UP001642464"/>
    </source>
</evidence>
<feature type="compositionally biased region" description="Low complexity" evidence="1">
    <location>
        <begin position="15"/>
        <end position="33"/>
    </location>
</feature>
<organism evidence="2 3">
    <name type="scientific">Durusdinium trenchii</name>
    <dbReference type="NCBI Taxonomy" id="1381693"/>
    <lineage>
        <taxon>Eukaryota</taxon>
        <taxon>Sar</taxon>
        <taxon>Alveolata</taxon>
        <taxon>Dinophyceae</taxon>
        <taxon>Suessiales</taxon>
        <taxon>Symbiodiniaceae</taxon>
        <taxon>Durusdinium</taxon>
    </lineage>
</organism>
<evidence type="ECO:0000313" key="2">
    <source>
        <dbReference type="EMBL" id="CAK9005510.1"/>
    </source>
</evidence>
<evidence type="ECO:0000256" key="1">
    <source>
        <dbReference type="SAM" id="MobiDB-lite"/>
    </source>
</evidence>
<dbReference type="Proteomes" id="UP001642464">
    <property type="component" value="Unassembled WGS sequence"/>
</dbReference>
<name>A0ABP0ITV2_9DINO</name>
<feature type="compositionally biased region" description="Basic and acidic residues" evidence="1">
    <location>
        <begin position="418"/>
        <end position="428"/>
    </location>
</feature>